<organism evidence="2 3">
    <name type="scientific">Rhabdobacter roseus</name>
    <dbReference type="NCBI Taxonomy" id="1655419"/>
    <lineage>
        <taxon>Bacteria</taxon>
        <taxon>Pseudomonadati</taxon>
        <taxon>Bacteroidota</taxon>
        <taxon>Cytophagia</taxon>
        <taxon>Cytophagales</taxon>
        <taxon>Cytophagaceae</taxon>
        <taxon>Rhabdobacter</taxon>
    </lineage>
</organism>
<accession>A0A840U487</accession>
<gene>
    <name evidence="2" type="ORF">HNQ92_004810</name>
</gene>
<evidence type="ECO:0000256" key="1">
    <source>
        <dbReference type="SAM" id="MobiDB-lite"/>
    </source>
</evidence>
<evidence type="ECO:0008006" key="4">
    <source>
        <dbReference type="Google" id="ProtNLM"/>
    </source>
</evidence>
<evidence type="ECO:0000313" key="3">
    <source>
        <dbReference type="Proteomes" id="UP000557307"/>
    </source>
</evidence>
<evidence type="ECO:0000313" key="2">
    <source>
        <dbReference type="EMBL" id="MBB5286649.1"/>
    </source>
</evidence>
<dbReference type="AlphaFoldDB" id="A0A840U487"/>
<feature type="compositionally biased region" description="Basic and acidic residues" evidence="1">
    <location>
        <begin position="219"/>
        <end position="228"/>
    </location>
</feature>
<dbReference type="Proteomes" id="UP000557307">
    <property type="component" value="Unassembled WGS sequence"/>
</dbReference>
<name>A0A840U487_9BACT</name>
<proteinExistence type="predicted"/>
<sequence>MNQKNFEFLRDQLKYTGFGEGLAEPLRANLQRQEPTFTLEHRTAYGTDEMHTTLYFKKSPETDRYFFNKYAVSLQEGPQGTPLRHTFYVHRDQAFTHKESYNLLKGRAVNKDLVSKEGKPYNAWVEMDLNPADNGSFTFRKYSGNYGFDPEKALGKLPLRGLSEETEQQRLLQGLRKGNVVPVTYTAEDGSERKGFIQTHPRFKQVHLYDQNWQRVRLGPREATRPVDADTPQKSARRGAVEADAEHEPAITQARKKKGIART</sequence>
<dbReference type="EMBL" id="JACHGF010000010">
    <property type="protein sequence ID" value="MBB5286649.1"/>
    <property type="molecule type" value="Genomic_DNA"/>
</dbReference>
<keyword evidence="3" id="KW-1185">Reference proteome</keyword>
<dbReference type="RefSeq" id="WP_184177995.1">
    <property type="nucleotide sequence ID" value="NZ_JACHGF010000010.1"/>
</dbReference>
<comment type="caution">
    <text evidence="2">The sequence shown here is derived from an EMBL/GenBank/DDBJ whole genome shotgun (WGS) entry which is preliminary data.</text>
</comment>
<protein>
    <recommendedName>
        <fullName evidence="4">DUF3945 domain-containing protein</fullName>
    </recommendedName>
</protein>
<reference evidence="2 3" key="1">
    <citation type="submission" date="2020-08" db="EMBL/GenBank/DDBJ databases">
        <title>Genomic Encyclopedia of Type Strains, Phase IV (KMG-IV): sequencing the most valuable type-strain genomes for metagenomic binning, comparative biology and taxonomic classification.</title>
        <authorList>
            <person name="Goeker M."/>
        </authorList>
    </citation>
    <scope>NUCLEOTIDE SEQUENCE [LARGE SCALE GENOMIC DNA]</scope>
    <source>
        <strain evidence="2 3">DSM 105074</strain>
    </source>
</reference>
<feature type="region of interest" description="Disordered" evidence="1">
    <location>
        <begin position="217"/>
        <end position="263"/>
    </location>
</feature>
<feature type="compositionally biased region" description="Basic residues" evidence="1">
    <location>
        <begin position="254"/>
        <end position="263"/>
    </location>
</feature>
<feature type="compositionally biased region" description="Basic and acidic residues" evidence="1">
    <location>
        <begin position="239"/>
        <end position="249"/>
    </location>
</feature>